<evidence type="ECO:0000256" key="1">
    <source>
        <dbReference type="SAM" id="Phobius"/>
    </source>
</evidence>
<reference evidence="2 3" key="1">
    <citation type="submission" date="2024-01" db="EMBL/GenBank/DDBJ databases">
        <title>A draft genome for the cacao thread blight pathogen Marasmiellus scandens.</title>
        <authorList>
            <person name="Baruah I.K."/>
            <person name="Leung J."/>
            <person name="Bukari Y."/>
            <person name="Amoako-Attah I."/>
            <person name="Meinhardt L.W."/>
            <person name="Bailey B.A."/>
            <person name="Cohen S.P."/>
        </authorList>
    </citation>
    <scope>NUCLEOTIDE SEQUENCE [LARGE SCALE GENOMIC DNA]</scope>
    <source>
        <strain evidence="2 3">GH-19</strain>
    </source>
</reference>
<proteinExistence type="predicted"/>
<keyword evidence="3" id="KW-1185">Reference proteome</keyword>
<sequence>MAKKVQNKINACAVRYRISHTTLLVLGKALKKPSDWQNHLKELRDEDLRALTQDNFDADKESEARMSWIWCANGMNSNGEQQMADALRIAWLKARAWARRYQEECLLLQEEMRRILETFQFEQRQWSKRGEGLAGRMVYPSDELPMSGLEPEAIEGRKAYAAYQVYVRKQMEDECRRCWKEIPPQFLDGIGAIRLNDKVYDFVCVAPQLILSFVLNLIVIML</sequence>
<keyword evidence="1" id="KW-1133">Transmembrane helix</keyword>
<comment type="caution">
    <text evidence="2">The sequence shown here is derived from an EMBL/GenBank/DDBJ whole genome shotgun (WGS) entry which is preliminary data.</text>
</comment>
<accession>A0ABR1IN72</accession>
<gene>
    <name evidence="2" type="ORF">VKT23_019976</name>
</gene>
<name>A0ABR1IN72_9AGAR</name>
<keyword evidence="1" id="KW-0472">Membrane</keyword>
<dbReference type="EMBL" id="JBANRG010000115">
    <property type="protein sequence ID" value="KAK7434873.1"/>
    <property type="molecule type" value="Genomic_DNA"/>
</dbReference>
<evidence type="ECO:0000313" key="2">
    <source>
        <dbReference type="EMBL" id="KAK7434873.1"/>
    </source>
</evidence>
<protein>
    <submittedName>
        <fullName evidence="2">Uncharacterized protein</fullName>
    </submittedName>
</protein>
<evidence type="ECO:0000313" key="3">
    <source>
        <dbReference type="Proteomes" id="UP001498398"/>
    </source>
</evidence>
<organism evidence="2 3">
    <name type="scientific">Marasmiellus scandens</name>
    <dbReference type="NCBI Taxonomy" id="2682957"/>
    <lineage>
        <taxon>Eukaryota</taxon>
        <taxon>Fungi</taxon>
        <taxon>Dikarya</taxon>
        <taxon>Basidiomycota</taxon>
        <taxon>Agaricomycotina</taxon>
        <taxon>Agaricomycetes</taxon>
        <taxon>Agaricomycetidae</taxon>
        <taxon>Agaricales</taxon>
        <taxon>Marasmiineae</taxon>
        <taxon>Omphalotaceae</taxon>
        <taxon>Marasmiellus</taxon>
    </lineage>
</organism>
<dbReference type="Proteomes" id="UP001498398">
    <property type="component" value="Unassembled WGS sequence"/>
</dbReference>
<keyword evidence="1" id="KW-0812">Transmembrane</keyword>
<feature type="transmembrane region" description="Helical" evidence="1">
    <location>
        <begin position="199"/>
        <end position="221"/>
    </location>
</feature>